<name>A0A2A6RI90_9CHLR</name>
<evidence type="ECO:0000313" key="3">
    <source>
        <dbReference type="EMBL" id="PDW02599.1"/>
    </source>
</evidence>
<dbReference type="GO" id="GO:0016887">
    <property type="term" value="F:ATP hydrolysis activity"/>
    <property type="evidence" value="ECO:0007669"/>
    <property type="project" value="InterPro"/>
</dbReference>
<dbReference type="InterPro" id="IPR050921">
    <property type="entry name" value="T4SS_GSP_E_ATPase"/>
</dbReference>
<dbReference type="Pfam" id="PF00437">
    <property type="entry name" value="T2SSE"/>
    <property type="match status" value="1"/>
</dbReference>
<protein>
    <submittedName>
        <fullName evidence="3">Secretion system protein E</fullName>
    </submittedName>
</protein>
<evidence type="ECO:0000256" key="1">
    <source>
        <dbReference type="ARBA" id="ARBA00006611"/>
    </source>
</evidence>
<dbReference type="CDD" id="cd01130">
    <property type="entry name" value="VirB11-like_ATPase"/>
    <property type="match status" value="1"/>
</dbReference>
<dbReference type="AlphaFoldDB" id="A0A2A6RI90"/>
<dbReference type="RefSeq" id="WP_097644572.1">
    <property type="nucleotide sequence ID" value="NZ_NQWI01000060.1"/>
</dbReference>
<keyword evidence="4" id="KW-1185">Reference proteome</keyword>
<reference evidence="4" key="1">
    <citation type="submission" date="2017-08" db="EMBL/GenBank/DDBJ databases">
        <authorList>
            <person name="Grouzdev D.S."/>
            <person name="Gaisin V.A."/>
            <person name="Rysina M.S."/>
            <person name="Gorlenko V.M."/>
        </authorList>
    </citation>
    <scope>NUCLEOTIDE SEQUENCE [LARGE SCALE GENOMIC DNA]</scope>
    <source>
        <strain evidence="4">Kir15-3F</strain>
    </source>
</reference>
<proteinExistence type="inferred from homology"/>
<evidence type="ECO:0000259" key="2">
    <source>
        <dbReference type="Pfam" id="PF00437"/>
    </source>
</evidence>
<dbReference type="OrthoDB" id="9810761at2"/>
<dbReference type="InterPro" id="IPR001482">
    <property type="entry name" value="T2SS/T4SS_dom"/>
</dbReference>
<feature type="domain" description="Bacterial type II secretion system protein E" evidence="2">
    <location>
        <begin position="146"/>
        <end position="317"/>
    </location>
</feature>
<organism evidence="3 4">
    <name type="scientific">Candidatus Viridilinea mediisalina</name>
    <dbReference type="NCBI Taxonomy" id="2024553"/>
    <lineage>
        <taxon>Bacteria</taxon>
        <taxon>Bacillati</taxon>
        <taxon>Chloroflexota</taxon>
        <taxon>Chloroflexia</taxon>
        <taxon>Chloroflexales</taxon>
        <taxon>Chloroflexineae</taxon>
        <taxon>Oscillochloridaceae</taxon>
        <taxon>Candidatus Viridilinea</taxon>
    </lineage>
</organism>
<dbReference type="PANTHER" id="PTHR30486:SF6">
    <property type="entry name" value="TYPE IV PILUS RETRACTATION ATPASE PILT"/>
    <property type="match status" value="1"/>
</dbReference>
<comment type="similarity">
    <text evidence="1">Belongs to the GSP E family.</text>
</comment>
<dbReference type="Proteomes" id="UP000220527">
    <property type="component" value="Unassembled WGS sequence"/>
</dbReference>
<dbReference type="SUPFAM" id="SSF52540">
    <property type="entry name" value="P-loop containing nucleoside triphosphate hydrolases"/>
    <property type="match status" value="1"/>
</dbReference>
<dbReference type="InterPro" id="IPR027417">
    <property type="entry name" value="P-loop_NTPase"/>
</dbReference>
<comment type="caution">
    <text evidence="3">The sequence shown here is derived from an EMBL/GenBank/DDBJ whole genome shotgun (WGS) entry which is preliminary data.</text>
</comment>
<dbReference type="EMBL" id="NQWI01000060">
    <property type="protein sequence ID" value="PDW02599.1"/>
    <property type="molecule type" value="Genomic_DNA"/>
</dbReference>
<evidence type="ECO:0000313" key="4">
    <source>
        <dbReference type="Proteomes" id="UP000220527"/>
    </source>
</evidence>
<accession>A0A2A6RI90</accession>
<gene>
    <name evidence="3" type="ORF">CJ255_13195</name>
</gene>
<dbReference type="PANTHER" id="PTHR30486">
    <property type="entry name" value="TWITCHING MOTILITY PROTEIN PILT"/>
    <property type="match status" value="1"/>
</dbReference>
<dbReference type="Gene3D" id="3.40.50.300">
    <property type="entry name" value="P-loop containing nucleotide triphosphate hydrolases"/>
    <property type="match status" value="1"/>
</dbReference>
<sequence>MSLEAQVIPTAPPVLPGRNLADLGEELRMLVRSGRLRDCWDLAPEHTFALAGIGGEISPAERAELDWYGPLEIWRDPEHEVSDILYNGPPDEPFYVVQRGAMVCTGVTAHPRWITWVQRQLLLRSQRLNPNEGYLPPMAQGVADRLRFALTGPPMSREGRSLAIRLLPERWRSLDDLMQVGLLSREAANLLVEALASGASVLVAGPTGSGKTTLTAALTQAIGRRTRLVCIEDGGELPRAPNSLHIEAPSEQGGFARAVTFALRQKPGYIIVGEVRGGEAIAMLQAAATGHPGVGTIHAGGVQGALRNLERMAMLGLAAEAGGGGQAAAQIVRGLITSETVSLIVVQIGLTIRGRRSVVAIEEVLRQGAQGQSGDIFPTNPLFLYEASIDRLVRVGNVNAAWGLGRM</sequence>